<gene>
    <name evidence="2" type="ORF">SAMN04487864_10916</name>
</gene>
<feature type="chain" id="PRO_5039640204" evidence="1">
    <location>
        <begin position="24"/>
        <end position="212"/>
    </location>
</feature>
<accession>A0A1G6M9R1</accession>
<reference evidence="3" key="1">
    <citation type="submission" date="2016-10" db="EMBL/GenBank/DDBJ databases">
        <authorList>
            <person name="Varghese N."/>
            <person name="Submissions S."/>
        </authorList>
    </citation>
    <scope>NUCLEOTIDE SEQUENCE [LARGE SCALE GENOMIC DNA]</scope>
    <source>
        <strain evidence="3">DSM 11005</strain>
    </source>
</reference>
<dbReference type="EMBL" id="FMYW01000009">
    <property type="protein sequence ID" value="SDC52181.1"/>
    <property type="molecule type" value="Genomic_DNA"/>
</dbReference>
<protein>
    <submittedName>
        <fullName evidence="2">Uncharacterized protein</fullName>
    </submittedName>
</protein>
<organism evidence="2 3">
    <name type="scientific">Succiniclasticum ruminis</name>
    <dbReference type="NCBI Taxonomy" id="40841"/>
    <lineage>
        <taxon>Bacteria</taxon>
        <taxon>Bacillati</taxon>
        <taxon>Bacillota</taxon>
        <taxon>Negativicutes</taxon>
        <taxon>Acidaminococcales</taxon>
        <taxon>Acidaminococcaceae</taxon>
        <taxon>Succiniclasticum</taxon>
    </lineage>
</organism>
<evidence type="ECO:0000256" key="1">
    <source>
        <dbReference type="SAM" id="SignalP"/>
    </source>
</evidence>
<dbReference type="RefSeq" id="WP_093730497.1">
    <property type="nucleotide sequence ID" value="NZ_FMYW01000009.1"/>
</dbReference>
<evidence type="ECO:0000313" key="2">
    <source>
        <dbReference type="EMBL" id="SDC52181.1"/>
    </source>
</evidence>
<dbReference type="OrthoDB" id="2003120at2"/>
<feature type="signal peptide" evidence="1">
    <location>
        <begin position="1"/>
        <end position="23"/>
    </location>
</feature>
<keyword evidence="1" id="KW-0732">Signal</keyword>
<proteinExistence type="predicted"/>
<keyword evidence="3" id="KW-1185">Reference proteome</keyword>
<evidence type="ECO:0000313" key="3">
    <source>
        <dbReference type="Proteomes" id="UP000198943"/>
    </source>
</evidence>
<dbReference type="AlphaFoldDB" id="A0A1G6M9R1"/>
<dbReference type="Proteomes" id="UP000198943">
    <property type="component" value="Unassembled WGS sequence"/>
</dbReference>
<name>A0A1G6M9R1_9FIRM</name>
<sequence length="212" mass="23374">MKMKKLALAAAALVLASGLSVCSAHCPGRGGYGCGDYERHGYAGYCRDGYNVDTCGRNYAYAAECKDGVCEFVPAAEGDRTDLAVINPYNNAAPDIEGQWERDVKQLGPHDVFVAGQGESNAGVVFSVNHSIKNFKVLSLHFKEFKNDKPVFLYKELYTKDVFRPDRQLLVKFTFFGSIPNNGISYTDSTGKTRYYTVDSSGKDGSLYFTEF</sequence>